<dbReference type="RefSeq" id="WP_058744157.1">
    <property type="nucleotide sequence ID" value="NZ_LDTF01000007.1"/>
</dbReference>
<dbReference type="Proteomes" id="UP000073923">
    <property type="component" value="Unassembled WGS sequence"/>
</dbReference>
<evidence type="ECO:0000313" key="3">
    <source>
        <dbReference type="EMBL" id="KTW01021.1"/>
    </source>
</evidence>
<name>A0A147IYZ2_9SPHN</name>
<comment type="caution">
    <text evidence="3">The sequence shown here is derived from an EMBL/GenBank/DDBJ whole genome shotgun (WGS) entry which is preliminary data.</text>
</comment>
<sequence length="74" mass="7415">MLRRHALPLLLIACAVPLAACSKSEPANSTALDNGGVANDELLANDEGPVDGNATFGNDVLLDNEAAPGGTNAS</sequence>
<feature type="signal peptide" evidence="2">
    <location>
        <begin position="1"/>
        <end position="20"/>
    </location>
</feature>
<keyword evidence="2" id="KW-0732">Signal</keyword>
<dbReference type="PATRIC" id="fig|172044.3.peg.2706"/>
<dbReference type="EMBL" id="LDTF01000007">
    <property type="protein sequence ID" value="KTW01021.1"/>
    <property type="molecule type" value="Genomic_DNA"/>
</dbReference>
<dbReference type="AlphaFoldDB" id="A0A147IYZ2"/>
<proteinExistence type="predicted"/>
<feature type="chain" id="PRO_5007549136" evidence="2">
    <location>
        <begin position="21"/>
        <end position="74"/>
    </location>
</feature>
<protein>
    <submittedName>
        <fullName evidence="3">Uncharacterized protein</fullName>
    </submittedName>
</protein>
<reference evidence="3 4" key="1">
    <citation type="journal article" date="2016" name="Front. Microbiol.">
        <title>Genomic Resource of Rice Seed Associated Bacteria.</title>
        <authorList>
            <person name="Midha S."/>
            <person name="Bansal K."/>
            <person name="Sharma S."/>
            <person name="Kumar N."/>
            <person name="Patil P.P."/>
            <person name="Chaudhry V."/>
            <person name="Patil P.B."/>
        </authorList>
    </citation>
    <scope>NUCLEOTIDE SEQUENCE [LARGE SCALE GENOMIC DNA]</scope>
    <source>
        <strain evidence="3 4">NS355</strain>
    </source>
</reference>
<organism evidence="3 4">
    <name type="scientific">Sphingomonas yabuuchiae</name>
    <dbReference type="NCBI Taxonomy" id="172044"/>
    <lineage>
        <taxon>Bacteria</taxon>
        <taxon>Pseudomonadati</taxon>
        <taxon>Pseudomonadota</taxon>
        <taxon>Alphaproteobacteria</taxon>
        <taxon>Sphingomonadales</taxon>
        <taxon>Sphingomonadaceae</taxon>
        <taxon>Sphingomonas</taxon>
    </lineage>
</organism>
<evidence type="ECO:0000256" key="1">
    <source>
        <dbReference type="SAM" id="MobiDB-lite"/>
    </source>
</evidence>
<feature type="region of interest" description="Disordered" evidence="1">
    <location>
        <begin position="25"/>
        <end position="74"/>
    </location>
</feature>
<evidence type="ECO:0000313" key="4">
    <source>
        <dbReference type="Proteomes" id="UP000073923"/>
    </source>
</evidence>
<evidence type="ECO:0000256" key="2">
    <source>
        <dbReference type="SAM" id="SignalP"/>
    </source>
</evidence>
<gene>
    <name evidence="3" type="ORF">NS355_02205</name>
</gene>
<accession>A0A147IYZ2</accession>
<dbReference type="OrthoDB" id="7578693at2"/>